<accession>A0A9D1I172</accession>
<dbReference type="EMBL" id="DVMP01000142">
    <property type="protein sequence ID" value="HIU26368.1"/>
    <property type="molecule type" value="Genomic_DNA"/>
</dbReference>
<proteinExistence type="predicted"/>
<dbReference type="AlphaFoldDB" id="A0A9D1I172"/>
<evidence type="ECO:0000313" key="3">
    <source>
        <dbReference type="Proteomes" id="UP000824090"/>
    </source>
</evidence>
<feature type="non-terminal residue" evidence="2">
    <location>
        <position position="92"/>
    </location>
</feature>
<evidence type="ECO:0000313" key="2">
    <source>
        <dbReference type="EMBL" id="HIU26368.1"/>
    </source>
</evidence>
<evidence type="ECO:0008006" key="4">
    <source>
        <dbReference type="Google" id="ProtNLM"/>
    </source>
</evidence>
<feature type="transmembrane region" description="Helical" evidence="1">
    <location>
        <begin position="51"/>
        <end position="76"/>
    </location>
</feature>
<comment type="caution">
    <text evidence="2">The sequence shown here is derived from an EMBL/GenBank/DDBJ whole genome shotgun (WGS) entry which is preliminary data.</text>
</comment>
<keyword evidence="1" id="KW-1133">Transmembrane helix</keyword>
<dbReference type="Proteomes" id="UP000824090">
    <property type="component" value="Unassembled WGS sequence"/>
</dbReference>
<name>A0A9D1I172_9FIRM</name>
<gene>
    <name evidence="2" type="ORF">IAC50_07755</name>
</gene>
<reference evidence="2" key="2">
    <citation type="journal article" date="2021" name="PeerJ">
        <title>Extensive microbial diversity within the chicken gut microbiome revealed by metagenomics and culture.</title>
        <authorList>
            <person name="Gilroy R."/>
            <person name="Ravi A."/>
            <person name="Getino M."/>
            <person name="Pursley I."/>
            <person name="Horton D.L."/>
            <person name="Alikhan N.F."/>
            <person name="Baker D."/>
            <person name="Gharbi K."/>
            <person name="Hall N."/>
            <person name="Watson M."/>
            <person name="Adriaenssens E.M."/>
            <person name="Foster-Nyarko E."/>
            <person name="Jarju S."/>
            <person name="Secka A."/>
            <person name="Antonio M."/>
            <person name="Oren A."/>
            <person name="Chaudhuri R.R."/>
            <person name="La Ragione R."/>
            <person name="Hildebrand F."/>
            <person name="Pallen M.J."/>
        </authorList>
    </citation>
    <scope>NUCLEOTIDE SEQUENCE</scope>
    <source>
        <strain evidence="2">ChiHcec3-6078</strain>
    </source>
</reference>
<protein>
    <recommendedName>
        <fullName evidence="4">DUF2335 domain-containing protein</fullName>
    </recommendedName>
</protein>
<reference evidence="2" key="1">
    <citation type="submission" date="2020-10" db="EMBL/GenBank/DDBJ databases">
        <authorList>
            <person name="Gilroy R."/>
        </authorList>
    </citation>
    <scope>NUCLEOTIDE SEQUENCE</scope>
    <source>
        <strain evidence="2">ChiHcec3-6078</strain>
    </source>
</reference>
<evidence type="ECO:0000256" key="1">
    <source>
        <dbReference type="SAM" id="Phobius"/>
    </source>
</evidence>
<keyword evidence="1" id="KW-0812">Transmembrane</keyword>
<organism evidence="2 3">
    <name type="scientific">Candidatus Allocopromorpha excrementigallinarum</name>
    <dbReference type="NCBI Taxonomy" id="2840742"/>
    <lineage>
        <taxon>Bacteria</taxon>
        <taxon>Bacillati</taxon>
        <taxon>Bacillota</taxon>
        <taxon>Clostridia</taxon>
        <taxon>Eubacteriales</taxon>
        <taxon>Eubacteriaceae</taxon>
        <taxon>Eubacteriaceae incertae sedis</taxon>
        <taxon>Candidatus Allocopromorpha</taxon>
    </lineage>
</organism>
<sequence length="92" mass="10076">METNNETFSYVYSPKQQEEIENIRKKYLPEDEAEDKMEQLRRLDRNAVKPGTAASLIIGIIGALTLGAGMCCTMVWGGQLFIPGIGIGLAGI</sequence>
<keyword evidence="1" id="KW-0472">Membrane</keyword>